<dbReference type="KEGG" id="ppn:Palpr_0774"/>
<organism evidence="2 3">
    <name type="scientific">Paludibacter propionicigenes (strain DSM 17365 / JCM 13257 / WB4)</name>
    <dbReference type="NCBI Taxonomy" id="694427"/>
    <lineage>
        <taxon>Bacteria</taxon>
        <taxon>Pseudomonadati</taxon>
        <taxon>Bacteroidota</taxon>
        <taxon>Bacteroidia</taxon>
        <taxon>Bacteroidales</taxon>
        <taxon>Paludibacteraceae</taxon>
        <taxon>Paludibacter</taxon>
    </lineage>
</organism>
<reference key="1">
    <citation type="submission" date="2010-11" db="EMBL/GenBank/DDBJ databases">
        <title>The complete genome of Paludibacter propionicigenes DSM 17365.</title>
        <authorList>
            <consortium name="US DOE Joint Genome Institute (JGI-PGF)"/>
            <person name="Lucas S."/>
            <person name="Copeland A."/>
            <person name="Lapidus A."/>
            <person name="Bruce D."/>
            <person name="Goodwin L."/>
            <person name="Pitluck S."/>
            <person name="Kyrpides N."/>
            <person name="Mavromatis K."/>
            <person name="Ivanova N."/>
            <person name="Munk A.C."/>
            <person name="Brettin T."/>
            <person name="Detter J.C."/>
            <person name="Han C."/>
            <person name="Tapia R."/>
            <person name="Land M."/>
            <person name="Hauser L."/>
            <person name="Markowitz V."/>
            <person name="Cheng J.-F."/>
            <person name="Hugenholtz P."/>
            <person name="Woyke T."/>
            <person name="Wu D."/>
            <person name="Gronow S."/>
            <person name="Wellnitz S."/>
            <person name="Brambilla E."/>
            <person name="Klenk H.-P."/>
            <person name="Eisen J.A."/>
        </authorList>
    </citation>
    <scope>NUCLEOTIDE SEQUENCE</scope>
    <source>
        <strain>WB4</strain>
    </source>
</reference>
<evidence type="ECO:0000313" key="3">
    <source>
        <dbReference type="Proteomes" id="UP000008718"/>
    </source>
</evidence>
<dbReference type="HOGENOM" id="CLU_1249619_0_0_10"/>
<feature type="signal peptide" evidence="1">
    <location>
        <begin position="1"/>
        <end position="20"/>
    </location>
</feature>
<name>E4T2I4_PALPW</name>
<proteinExistence type="predicted"/>
<dbReference type="Proteomes" id="UP000008718">
    <property type="component" value="Chromosome"/>
</dbReference>
<gene>
    <name evidence="2" type="ordered locus">Palpr_0774</name>
</gene>
<accession>E4T2I4</accession>
<feature type="chain" id="PRO_5003188983" description="DUF4468 domain-containing protein" evidence="1">
    <location>
        <begin position="21"/>
        <end position="222"/>
    </location>
</feature>
<evidence type="ECO:0000313" key="2">
    <source>
        <dbReference type="EMBL" id="ADQ78928.1"/>
    </source>
</evidence>
<dbReference type="AlphaFoldDB" id="E4T2I4"/>
<dbReference type="RefSeq" id="WP_013444297.1">
    <property type="nucleotide sequence ID" value="NC_014734.1"/>
</dbReference>
<evidence type="ECO:0000256" key="1">
    <source>
        <dbReference type="SAM" id="SignalP"/>
    </source>
</evidence>
<keyword evidence="3" id="KW-1185">Reference proteome</keyword>
<protein>
    <recommendedName>
        <fullName evidence="4">DUF4468 domain-containing protein</fullName>
    </recommendedName>
</protein>
<sequence length="222" mass="25314">MKKTCSYIILILLFITPVYAYSADSMVTVYKDGEFVSRYQLLIRTTSDIAASVVNDLVNEFHNSPENLSKWALKDLGLQEKTDNELIFVIKPSVFDKKTGITHGNFDIIVPHIKTFKDVKVDAIVSKRQLRNGETKATAEIIYSSLLLKHAQGSATIIPQKNNEQLLIADVSIKFGWFFNIFITKKRYKSIVEWRIKKFSENLKAECEKRQKSMNAASGKNN</sequence>
<dbReference type="EMBL" id="CP002345">
    <property type="protein sequence ID" value="ADQ78928.1"/>
    <property type="molecule type" value="Genomic_DNA"/>
</dbReference>
<reference evidence="2 3" key="2">
    <citation type="journal article" date="2011" name="Stand. Genomic Sci.">
        <title>Complete genome sequence of Paludibacter propionicigenes type strain (WB4).</title>
        <authorList>
            <person name="Gronow S."/>
            <person name="Munk C."/>
            <person name="Lapidus A."/>
            <person name="Nolan M."/>
            <person name="Lucas S."/>
            <person name="Hammon N."/>
            <person name="Deshpande S."/>
            <person name="Cheng J.F."/>
            <person name="Tapia R."/>
            <person name="Han C."/>
            <person name="Goodwin L."/>
            <person name="Pitluck S."/>
            <person name="Liolios K."/>
            <person name="Ivanova N."/>
            <person name="Mavromatis K."/>
            <person name="Mikhailova N."/>
            <person name="Pati A."/>
            <person name="Chen A."/>
            <person name="Palaniappan K."/>
            <person name="Land M."/>
            <person name="Hauser L."/>
            <person name="Chang Y.J."/>
            <person name="Jeffries C.D."/>
            <person name="Brambilla E."/>
            <person name="Rohde M."/>
            <person name="Goker M."/>
            <person name="Detter J.C."/>
            <person name="Woyke T."/>
            <person name="Bristow J."/>
            <person name="Eisen J.A."/>
            <person name="Markowitz V."/>
            <person name="Hugenholtz P."/>
            <person name="Kyrpides N.C."/>
            <person name="Klenk H.P."/>
        </authorList>
    </citation>
    <scope>NUCLEOTIDE SEQUENCE [LARGE SCALE GENOMIC DNA]</scope>
    <source>
        <strain evidence="3">DSM 17365 / JCM 13257 / WB4</strain>
    </source>
</reference>
<keyword evidence="1" id="KW-0732">Signal</keyword>
<evidence type="ECO:0008006" key="4">
    <source>
        <dbReference type="Google" id="ProtNLM"/>
    </source>
</evidence>
<dbReference type="STRING" id="694427.Palpr_0774"/>